<dbReference type="EnsemblPlants" id="AET2Gv20624900.54">
    <property type="protein sequence ID" value="AET2Gv20624900.54"/>
    <property type="gene ID" value="AET2Gv20624900"/>
</dbReference>
<reference evidence="2" key="4">
    <citation type="submission" date="2019-03" db="UniProtKB">
        <authorList>
            <consortium name="EnsemblPlants"/>
        </authorList>
    </citation>
    <scope>IDENTIFICATION</scope>
</reference>
<organism evidence="2 3">
    <name type="scientific">Aegilops tauschii subsp. strangulata</name>
    <name type="common">Goatgrass</name>
    <dbReference type="NCBI Taxonomy" id="200361"/>
    <lineage>
        <taxon>Eukaryota</taxon>
        <taxon>Viridiplantae</taxon>
        <taxon>Streptophyta</taxon>
        <taxon>Embryophyta</taxon>
        <taxon>Tracheophyta</taxon>
        <taxon>Spermatophyta</taxon>
        <taxon>Magnoliopsida</taxon>
        <taxon>Liliopsida</taxon>
        <taxon>Poales</taxon>
        <taxon>Poaceae</taxon>
        <taxon>BOP clade</taxon>
        <taxon>Pooideae</taxon>
        <taxon>Triticodae</taxon>
        <taxon>Triticeae</taxon>
        <taxon>Triticinae</taxon>
        <taxon>Aegilops</taxon>
    </lineage>
</organism>
<sequence length="188" mass="20659">MCRCWPMSSSVLEPTPTQTLAVPSIPSSTVGFPRPPQPGAVLELSRSSSLKIMPYTKLHHWSARLEAPSLGTSPEVKPHFHITNLILRSTITTTIFLLLRSTKSPLPPPLVALGPSPVLLLLPSPARPPPAATIACIQAANSSLDPPPTLSSLRRRRPRPREEEDAGEPVPLRQWRKGRERTMEEKNI</sequence>
<reference evidence="2" key="5">
    <citation type="journal article" date="2021" name="G3 (Bethesda)">
        <title>Aegilops tauschii genome assembly Aet v5.0 features greater sequence contiguity and improved annotation.</title>
        <authorList>
            <person name="Wang L."/>
            <person name="Zhu T."/>
            <person name="Rodriguez J.C."/>
            <person name="Deal K.R."/>
            <person name="Dubcovsky J."/>
            <person name="McGuire P.E."/>
            <person name="Lux T."/>
            <person name="Spannagl M."/>
            <person name="Mayer K.F.X."/>
            <person name="Baldrich P."/>
            <person name="Meyers B.C."/>
            <person name="Huo N."/>
            <person name="Gu Y.Q."/>
            <person name="Zhou H."/>
            <person name="Devos K.M."/>
            <person name="Bennetzen J.L."/>
            <person name="Unver T."/>
            <person name="Budak H."/>
            <person name="Gulick P.J."/>
            <person name="Galiba G."/>
            <person name="Kalapos B."/>
            <person name="Nelson D.R."/>
            <person name="Li P."/>
            <person name="You F.M."/>
            <person name="Luo M.C."/>
            <person name="Dvorak J."/>
        </authorList>
    </citation>
    <scope>NUCLEOTIDE SEQUENCE [LARGE SCALE GENOMIC DNA]</scope>
    <source>
        <strain evidence="2">cv. AL8/78</strain>
    </source>
</reference>
<evidence type="ECO:0000313" key="3">
    <source>
        <dbReference type="Proteomes" id="UP000015105"/>
    </source>
</evidence>
<keyword evidence="3" id="KW-1185">Reference proteome</keyword>
<dbReference type="AlphaFoldDB" id="A0A453BTC5"/>
<reference evidence="2" key="3">
    <citation type="journal article" date="2017" name="Nature">
        <title>Genome sequence of the progenitor of the wheat D genome Aegilops tauschii.</title>
        <authorList>
            <person name="Luo M.C."/>
            <person name="Gu Y.Q."/>
            <person name="Puiu D."/>
            <person name="Wang H."/>
            <person name="Twardziok S.O."/>
            <person name="Deal K.R."/>
            <person name="Huo N."/>
            <person name="Zhu T."/>
            <person name="Wang L."/>
            <person name="Wang Y."/>
            <person name="McGuire P.E."/>
            <person name="Liu S."/>
            <person name="Long H."/>
            <person name="Ramasamy R.K."/>
            <person name="Rodriguez J.C."/>
            <person name="Van S.L."/>
            <person name="Yuan L."/>
            <person name="Wang Z."/>
            <person name="Xia Z."/>
            <person name="Xiao L."/>
            <person name="Anderson O.D."/>
            <person name="Ouyang S."/>
            <person name="Liang Y."/>
            <person name="Zimin A.V."/>
            <person name="Pertea G."/>
            <person name="Qi P."/>
            <person name="Bennetzen J.L."/>
            <person name="Dai X."/>
            <person name="Dawson M.W."/>
            <person name="Muller H.G."/>
            <person name="Kugler K."/>
            <person name="Rivarola-Duarte L."/>
            <person name="Spannagl M."/>
            <person name="Mayer K.F.X."/>
            <person name="Lu F.H."/>
            <person name="Bevan M.W."/>
            <person name="Leroy P."/>
            <person name="Li P."/>
            <person name="You F.M."/>
            <person name="Sun Q."/>
            <person name="Liu Z."/>
            <person name="Lyons E."/>
            <person name="Wicker T."/>
            <person name="Salzberg S.L."/>
            <person name="Devos K.M."/>
            <person name="Dvorak J."/>
        </authorList>
    </citation>
    <scope>NUCLEOTIDE SEQUENCE [LARGE SCALE GENOMIC DNA]</scope>
    <source>
        <strain evidence="2">cv. AL8/78</strain>
    </source>
</reference>
<evidence type="ECO:0000313" key="2">
    <source>
        <dbReference type="EnsemblPlants" id="AET2Gv20624900.54"/>
    </source>
</evidence>
<feature type="region of interest" description="Disordered" evidence="1">
    <location>
        <begin position="140"/>
        <end position="188"/>
    </location>
</feature>
<accession>A0A453BTC5</accession>
<protein>
    <submittedName>
        <fullName evidence="2">Uncharacterized protein</fullName>
    </submittedName>
</protein>
<reference evidence="3" key="1">
    <citation type="journal article" date="2014" name="Science">
        <title>Ancient hybridizations among the ancestral genomes of bread wheat.</title>
        <authorList>
            <consortium name="International Wheat Genome Sequencing Consortium,"/>
            <person name="Marcussen T."/>
            <person name="Sandve S.R."/>
            <person name="Heier L."/>
            <person name="Spannagl M."/>
            <person name="Pfeifer M."/>
            <person name="Jakobsen K.S."/>
            <person name="Wulff B.B."/>
            <person name="Steuernagel B."/>
            <person name="Mayer K.F."/>
            <person name="Olsen O.A."/>
        </authorList>
    </citation>
    <scope>NUCLEOTIDE SEQUENCE [LARGE SCALE GENOMIC DNA]</scope>
    <source>
        <strain evidence="3">cv. AL8/78</strain>
    </source>
</reference>
<name>A0A453BTC5_AEGTS</name>
<reference evidence="3" key="2">
    <citation type="journal article" date="2017" name="Nat. Plants">
        <title>The Aegilops tauschii genome reveals multiple impacts of transposons.</title>
        <authorList>
            <person name="Zhao G."/>
            <person name="Zou C."/>
            <person name="Li K."/>
            <person name="Wang K."/>
            <person name="Li T."/>
            <person name="Gao L."/>
            <person name="Zhang X."/>
            <person name="Wang H."/>
            <person name="Yang Z."/>
            <person name="Liu X."/>
            <person name="Jiang W."/>
            <person name="Mao L."/>
            <person name="Kong X."/>
            <person name="Jiao Y."/>
            <person name="Jia J."/>
        </authorList>
    </citation>
    <scope>NUCLEOTIDE SEQUENCE [LARGE SCALE GENOMIC DNA]</scope>
    <source>
        <strain evidence="3">cv. AL8/78</strain>
    </source>
</reference>
<dbReference type="Gramene" id="AET2Gv20624900.54">
    <property type="protein sequence ID" value="AET2Gv20624900.54"/>
    <property type="gene ID" value="AET2Gv20624900"/>
</dbReference>
<dbReference type="EnsemblPlants" id="AET2Gv20624900.22">
    <property type="protein sequence ID" value="AET2Gv20624900.22"/>
    <property type="gene ID" value="AET2Gv20624900"/>
</dbReference>
<dbReference type="Proteomes" id="UP000015105">
    <property type="component" value="Chromosome 2D"/>
</dbReference>
<dbReference type="Gramene" id="AET2Gv20624900.22">
    <property type="protein sequence ID" value="AET2Gv20624900.22"/>
    <property type="gene ID" value="AET2Gv20624900"/>
</dbReference>
<proteinExistence type="predicted"/>
<evidence type="ECO:0000256" key="1">
    <source>
        <dbReference type="SAM" id="MobiDB-lite"/>
    </source>
</evidence>